<keyword evidence="2" id="KW-1185">Reference proteome</keyword>
<dbReference type="AlphaFoldDB" id="C5C4I9"/>
<reference evidence="1 2" key="1">
    <citation type="journal article" date="2009" name="Stand. Genomic Sci.">
        <title>Complete genome sequence of Beutenbergia cavernae type strain (HKI 0122).</title>
        <authorList>
            <person name="Land M."/>
            <person name="Pukall R."/>
            <person name="Abt B."/>
            <person name="Goker M."/>
            <person name="Rohde M."/>
            <person name="Glavina Del Rio T."/>
            <person name="Tice H."/>
            <person name="Copeland A."/>
            <person name="Cheng J.F."/>
            <person name="Lucas S."/>
            <person name="Chen F."/>
            <person name="Nolan M."/>
            <person name="Bruce D."/>
            <person name="Goodwin L."/>
            <person name="Pitluck S."/>
            <person name="Ivanova N."/>
            <person name="Mavromatis K."/>
            <person name="Ovchinnikova G."/>
            <person name="Pati A."/>
            <person name="Chen A."/>
            <person name="Palaniappan K."/>
            <person name="Hauser L."/>
            <person name="Chang Y.J."/>
            <person name="Jefferies C.C."/>
            <person name="Saunders E."/>
            <person name="Brettin T."/>
            <person name="Detter J.C."/>
            <person name="Han C."/>
            <person name="Chain P."/>
            <person name="Bristow J."/>
            <person name="Eisen J.A."/>
            <person name="Markowitz V."/>
            <person name="Hugenholtz P."/>
            <person name="Kyrpides N.C."/>
            <person name="Klenk H.P."/>
            <person name="Lapidus A."/>
        </authorList>
    </citation>
    <scope>NUCLEOTIDE SEQUENCE [LARGE SCALE GENOMIC DNA]</scope>
    <source>
        <strain evidence="2">ATCC BAA-8 / DSM 12333 / NBRC 16432</strain>
    </source>
</reference>
<organism evidence="1 2">
    <name type="scientific">Beutenbergia cavernae (strain ATCC BAA-8 / DSM 12333 / CCUG 43141 / JCM 11478 / NBRC 16432 / NCIMB 13614 / HKI 0122)</name>
    <dbReference type="NCBI Taxonomy" id="471853"/>
    <lineage>
        <taxon>Bacteria</taxon>
        <taxon>Bacillati</taxon>
        <taxon>Actinomycetota</taxon>
        <taxon>Actinomycetes</taxon>
        <taxon>Micrococcales</taxon>
        <taxon>Beutenbergiaceae</taxon>
        <taxon>Beutenbergia</taxon>
    </lineage>
</organism>
<dbReference type="OrthoDB" id="7869604at2"/>
<name>C5C4I9_BEUC1</name>
<dbReference type="KEGG" id="bcv:Bcav_3871"/>
<gene>
    <name evidence="1" type="ordered locus">Bcav_3871</name>
</gene>
<dbReference type="STRING" id="471853.Bcav_3871"/>
<evidence type="ECO:0000313" key="2">
    <source>
        <dbReference type="Proteomes" id="UP000007962"/>
    </source>
</evidence>
<accession>C5C4I9</accession>
<dbReference type="Proteomes" id="UP000007962">
    <property type="component" value="Chromosome"/>
</dbReference>
<sequence>MSGLDDDPFDWRITKDDRVLVSRGGRAVVTVAGNRGRALAAELRGADDDEAQLLLARATGNYKRGNEKRPTRP</sequence>
<dbReference type="RefSeq" id="WP_015884350.1">
    <property type="nucleotide sequence ID" value="NC_012669.1"/>
</dbReference>
<proteinExistence type="predicted"/>
<protein>
    <submittedName>
        <fullName evidence="1">Uncharacterized protein</fullName>
    </submittedName>
</protein>
<dbReference type="HOGENOM" id="CLU_164819_1_0_11"/>
<evidence type="ECO:0000313" key="1">
    <source>
        <dbReference type="EMBL" id="ACQ82113.1"/>
    </source>
</evidence>
<dbReference type="EMBL" id="CP001618">
    <property type="protein sequence ID" value="ACQ82113.1"/>
    <property type="molecule type" value="Genomic_DNA"/>
</dbReference>